<dbReference type="AlphaFoldDB" id="A0A016TCU2"/>
<dbReference type="EMBL" id="JARK01001451">
    <property type="protein sequence ID" value="EYC00491.1"/>
    <property type="molecule type" value="Genomic_DNA"/>
</dbReference>
<evidence type="ECO:0000313" key="1">
    <source>
        <dbReference type="EMBL" id="EYC00491.1"/>
    </source>
</evidence>
<organism evidence="1 2">
    <name type="scientific">Ancylostoma ceylanicum</name>
    <dbReference type="NCBI Taxonomy" id="53326"/>
    <lineage>
        <taxon>Eukaryota</taxon>
        <taxon>Metazoa</taxon>
        <taxon>Ecdysozoa</taxon>
        <taxon>Nematoda</taxon>
        <taxon>Chromadorea</taxon>
        <taxon>Rhabditida</taxon>
        <taxon>Rhabditina</taxon>
        <taxon>Rhabditomorpha</taxon>
        <taxon>Strongyloidea</taxon>
        <taxon>Ancylostomatidae</taxon>
        <taxon>Ancylostomatinae</taxon>
        <taxon>Ancylostoma</taxon>
    </lineage>
</organism>
<name>A0A016TCU2_9BILA</name>
<gene>
    <name evidence="1" type="primary">Acey_s0115.g500</name>
    <name evidence="1" type="ORF">Y032_0115g500</name>
</gene>
<proteinExistence type="predicted"/>
<dbReference type="Proteomes" id="UP000024635">
    <property type="component" value="Unassembled WGS sequence"/>
</dbReference>
<comment type="caution">
    <text evidence="1">The sequence shown here is derived from an EMBL/GenBank/DDBJ whole genome shotgun (WGS) entry which is preliminary data.</text>
</comment>
<sequence length="175" mass="19750">MLLPCDVRKPVFAPHLCVRTLAENAALHSHFTENTKHSNECCAMGKPNEENRNRVEENDETAYNSSNKRIFAASRECERKNRNDYTQLFSRVPCSQTMWRNEGEKEPRKEPGHIPEALSEFCFFTCCQDWCCAWLTSSPTASATAAAAAAVYLYMRMGVAATKDVMQGGSKKSRK</sequence>
<reference evidence="2" key="1">
    <citation type="journal article" date="2015" name="Nat. Genet.">
        <title>The genome and transcriptome of the zoonotic hookworm Ancylostoma ceylanicum identify infection-specific gene families.</title>
        <authorList>
            <person name="Schwarz E.M."/>
            <person name="Hu Y."/>
            <person name="Antoshechkin I."/>
            <person name="Miller M.M."/>
            <person name="Sternberg P.W."/>
            <person name="Aroian R.V."/>
        </authorList>
    </citation>
    <scope>NUCLEOTIDE SEQUENCE</scope>
    <source>
        <strain evidence="2">HY135</strain>
    </source>
</reference>
<evidence type="ECO:0000313" key="2">
    <source>
        <dbReference type="Proteomes" id="UP000024635"/>
    </source>
</evidence>
<accession>A0A016TCU2</accession>
<protein>
    <submittedName>
        <fullName evidence="1">Uncharacterized protein</fullName>
    </submittedName>
</protein>
<keyword evidence="2" id="KW-1185">Reference proteome</keyword>